<evidence type="ECO:0000313" key="1">
    <source>
        <dbReference type="EMBL" id="SMY09213.1"/>
    </source>
</evidence>
<keyword evidence="2" id="KW-1185">Reference proteome</keyword>
<dbReference type="Proteomes" id="UP000201613">
    <property type="component" value="Unassembled WGS sequence"/>
</dbReference>
<dbReference type="Gene3D" id="3.40.50.300">
    <property type="entry name" value="P-loop containing nucleotide triphosphate hydrolases"/>
    <property type="match status" value="1"/>
</dbReference>
<dbReference type="EMBL" id="FXZK01000008">
    <property type="protein sequence ID" value="SMY09213.1"/>
    <property type="molecule type" value="Genomic_DNA"/>
</dbReference>
<dbReference type="SUPFAM" id="SSF52540">
    <property type="entry name" value="P-loop containing nucleoside triphosphate hydrolases"/>
    <property type="match status" value="1"/>
</dbReference>
<organism evidence="1 2">
    <name type="scientific">Flavimaricola marinus</name>
    <dbReference type="NCBI Taxonomy" id="1819565"/>
    <lineage>
        <taxon>Bacteria</taxon>
        <taxon>Pseudomonadati</taxon>
        <taxon>Pseudomonadota</taxon>
        <taxon>Alphaproteobacteria</taxon>
        <taxon>Rhodobacterales</taxon>
        <taxon>Paracoccaceae</taxon>
        <taxon>Flavimaricola</taxon>
    </lineage>
</organism>
<dbReference type="InterPro" id="IPR027417">
    <property type="entry name" value="P-loop_NTPase"/>
</dbReference>
<sequence length="276" mass="32187">MASTDTASVTWASPAVEEKHLVPVVYTMGKVASSSTSTAILKAGLPCHDIHTLEPDSLRETAQSWLARNEFPPPHICVSMAHRDRLLIKRQRCLYITLVRDPLARNLSAFFQNLDQQNVEIREEQDVMRMFENFQKTYAHSTPLSWFDREFKGQLGIDVFSRPFDIERRAIHLKSANTIIFRVDCPDFQKSQILSRILGRKIDIQRANDSENKEYNDLYKRVKQVSVFNHDFVYKMYASKFARHFWTDAERNEMARRWMTPQEAEKMVALPPSFQV</sequence>
<dbReference type="AlphaFoldDB" id="A0A238LI47"/>
<reference evidence="1 2" key="1">
    <citation type="submission" date="2017-05" db="EMBL/GenBank/DDBJ databases">
        <authorList>
            <person name="Song R."/>
            <person name="Chenine A.L."/>
            <person name="Ruprecht R.M."/>
        </authorList>
    </citation>
    <scope>NUCLEOTIDE SEQUENCE [LARGE SCALE GENOMIC DNA]</scope>
    <source>
        <strain evidence="1 2">CECT 8899</strain>
    </source>
</reference>
<protein>
    <submittedName>
        <fullName evidence="1">Putative capsular polysaccharide synthesis protein</fullName>
    </submittedName>
</protein>
<evidence type="ECO:0000313" key="2">
    <source>
        <dbReference type="Proteomes" id="UP000201613"/>
    </source>
</evidence>
<proteinExistence type="predicted"/>
<dbReference type="RefSeq" id="WP_168770575.1">
    <property type="nucleotide sequence ID" value="NZ_FXZK01000008.1"/>
</dbReference>
<gene>
    <name evidence="1" type="ORF">LOM8899_03378</name>
</gene>
<accession>A0A238LI47</accession>
<dbReference type="Pfam" id="PF10364">
    <property type="entry name" value="NKWYS"/>
    <property type="match status" value="1"/>
</dbReference>
<name>A0A238LI47_9RHOB</name>
<dbReference type="InterPro" id="IPR018831">
    <property type="entry name" value="Uncharacterised_NKWYS"/>
</dbReference>